<keyword evidence="8" id="KW-0560">Oxidoreductase</keyword>
<reference evidence="11 12" key="1">
    <citation type="submission" date="2017-04" db="EMBL/GenBank/DDBJ databases">
        <title>Kefir bacterial isolates.</title>
        <authorList>
            <person name="Kim Y."/>
            <person name="Blasche S."/>
            <person name="Patil K.R."/>
        </authorList>
    </citation>
    <scope>NUCLEOTIDE SEQUENCE [LARGE SCALE GENOMIC DNA]</scope>
    <source>
        <strain evidence="11 12">OG2</strain>
    </source>
</reference>
<feature type="non-terminal residue" evidence="11">
    <location>
        <position position="71"/>
    </location>
</feature>
<evidence type="ECO:0000256" key="2">
    <source>
        <dbReference type="ARBA" id="ARBA00001974"/>
    </source>
</evidence>
<dbReference type="EMBL" id="NCXI01000607">
    <property type="protein sequence ID" value="PAK69884.1"/>
    <property type="molecule type" value="Genomic_DNA"/>
</dbReference>
<evidence type="ECO:0000256" key="5">
    <source>
        <dbReference type="ARBA" id="ARBA00022532"/>
    </source>
</evidence>
<keyword evidence="5" id="KW-0816">Tricarboxylic acid cycle</keyword>
<sequence length="71" mass="7674">KWEVKVRQRNSGDVQTELADYVFIGAGGGAIPLLQKTGIPESKNLGGFPITGQFLICTNPDTIAKHDAKVY</sequence>
<dbReference type="AlphaFoldDB" id="A0A269XFX4"/>
<evidence type="ECO:0000256" key="4">
    <source>
        <dbReference type="ARBA" id="ARBA00013026"/>
    </source>
</evidence>
<feature type="non-terminal residue" evidence="11">
    <location>
        <position position="1"/>
    </location>
</feature>
<name>A0A269XFX4_9LACO</name>
<keyword evidence="7" id="KW-0274">FAD</keyword>
<comment type="pathway">
    <text evidence="3">Carbohydrate metabolism; tricarboxylic acid cycle; oxaloacetate from (S)-malate (quinone route): step 1/1.</text>
</comment>
<proteinExistence type="predicted"/>
<protein>
    <recommendedName>
        <fullName evidence="4">malate dehydrogenase (quinone)</fullName>
        <ecNumber evidence="4">1.1.5.4</ecNumber>
    </recommendedName>
    <alternativeName>
        <fullName evidence="10">MQO</fullName>
    </alternativeName>
    <alternativeName>
        <fullName evidence="9">Malate dehydrogenase [quinone]</fullName>
    </alternativeName>
</protein>
<keyword evidence="6" id="KW-0285">Flavoprotein</keyword>
<dbReference type="UniPathway" id="UPA00223">
    <property type="reaction ID" value="UER01008"/>
</dbReference>
<evidence type="ECO:0000313" key="11">
    <source>
        <dbReference type="EMBL" id="PAK69884.1"/>
    </source>
</evidence>
<evidence type="ECO:0000256" key="10">
    <source>
        <dbReference type="ARBA" id="ARBA00031550"/>
    </source>
</evidence>
<dbReference type="InterPro" id="IPR006231">
    <property type="entry name" value="MQO"/>
</dbReference>
<evidence type="ECO:0000256" key="9">
    <source>
        <dbReference type="ARBA" id="ARBA00030660"/>
    </source>
</evidence>
<dbReference type="EC" id="1.1.5.4" evidence="4"/>
<gene>
    <name evidence="11" type="ORF">B8W98_13830</name>
</gene>
<evidence type="ECO:0000256" key="1">
    <source>
        <dbReference type="ARBA" id="ARBA00001139"/>
    </source>
</evidence>
<organism evidence="11 12">
    <name type="scientific">Lentilactobacillus parakefiri</name>
    <dbReference type="NCBI Taxonomy" id="152332"/>
    <lineage>
        <taxon>Bacteria</taxon>
        <taxon>Bacillati</taxon>
        <taxon>Bacillota</taxon>
        <taxon>Bacilli</taxon>
        <taxon>Lactobacillales</taxon>
        <taxon>Lactobacillaceae</taxon>
        <taxon>Lentilactobacillus</taxon>
    </lineage>
</organism>
<evidence type="ECO:0000256" key="8">
    <source>
        <dbReference type="ARBA" id="ARBA00023002"/>
    </source>
</evidence>
<comment type="catalytic activity">
    <reaction evidence="1">
        <text>(S)-malate + a quinone = a quinol + oxaloacetate</text>
        <dbReference type="Rhea" id="RHEA:46012"/>
        <dbReference type="ChEBI" id="CHEBI:15589"/>
        <dbReference type="ChEBI" id="CHEBI:16452"/>
        <dbReference type="ChEBI" id="CHEBI:24646"/>
        <dbReference type="ChEBI" id="CHEBI:132124"/>
        <dbReference type="EC" id="1.1.5.4"/>
    </reaction>
</comment>
<evidence type="ECO:0000256" key="6">
    <source>
        <dbReference type="ARBA" id="ARBA00022630"/>
    </source>
</evidence>
<evidence type="ECO:0000256" key="3">
    <source>
        <dbReference type="ARBA" id="ARBA00005012"/>
    </source>
</evidence>
<evidence type="ECO:0000313" key="12">
    <source>
        <dbReference type="Proteomes" id="UP000216802"/>
    </source>
</evidence>
<dbReference type="Proteomes" id="UP000216802">
    <property type="component" value="Unassembled WGS sequence"/>
</dbReference>
<comment type="caution">
    <text evidence="11">The sequence shown here is derived from an EMBL/GenBank/DDBJ whole genome shotgun (WGS) entry which is preliminary data.</text>
</comment>
<accession>A0A269XFX4</accession>
<dbReference type="GO" id="GO:0008924">
    <property type="term" value="F:L-malate dehydrogenase (quinone) activity"/>
    <property type="evidence" value="ECO:0007669"/>
    <property type="project" value="UniProtKB-EC"/>
</dbReference>
<comment type="cofactor">
    <cofactor evidence="2">
        <name>FAD</name>
        <dbReference type="ChEBI" id="CHEBI:57692"/>
    </cofactor>
</comment>
<dbReference type="GO" id="GO:0006099">
    <property type="term" value="P:tricarboxylic acid cycle"/>
    <property type="evidence" value="ECO:0007669"/>
    <property type="project" value="UniProtKB-UniPathway"/>
</dbReference>
<dbReference type="Pfam" id="PF06039">
    <property type="entry name" value="Mqo"/>
    <property type="match status" value="1"/>
</dbReference>
<evidence type="ECO:0000256" key="7">
    <source>
        <dbReference type="ARBA" id="ARBA00022827"/>
    </source>
</evidence>